<organism evidence="3 4">
    <name type="scientific">candidate division WOR-1 bacterium DG_54_3</name>
    <dbReference type="NCBI Taxonomy" id="1703775"/>
    <lineage>
        <taxon>Bacteria</taxon>
        <taxon>Bacillati</taxon>
        <taxon>Saganbacteria</taxon>
    </lineage>
</organism>
<dbReference type="PANTHER" id="PTHR10884">
    <property type="entry name" value="NADH DEHYDROGENASE UBIQUINONE IRON-SULFUR PROTEIN 3"/>
    <property type="match status" value="1"/>
</dbReference>
<dbReference type="InterPro" id="IPR001268">
    <property type="entry name" value="NADH_UbQ_OxRdtase_30kDa_su"/>
</dbReference>
<dbReference type="Pfam" id="PF00329">
    <property type="entry name" value="Complex1_30kDa"/>
    <property type="match status" value="1"/>
</dbReference>
<protein>
    <recommendedName>
        <fullName evidence="2">NADH:ubiquinone oxidoreductase 30kDa subunit domain-containing protein</fullName>
    </recommendedName>
</protein>
<name>A0A0S7Y4N5_UNCSA</name>
<comment type="caution">
    <text evidence="3">The sequence shown here is derived from an EMBL/GenBank/DDBJ whole genome shotgun (WGS) entry which is preliminary data.</text>
</comment>
<dbReference type="GO" id="GO:0008137">
    <property type="term" value="F:NADH dehydrogenase (ubiquinone) activity"/>
    <property type="evidence" value="ECO:0007669"/>
    <property type="project" value="InterPro"/>
</dbReference>
<evidence type="ECO:0000313" key="3">
    <source>
        <dbReference type="EMBL" id="KPJ69685.1"/>
    </source>
</evidence>
<dbReference type="PANTHER" id="PTHR10884:SF14">
    <property type="entry name" value="NADH DEHYDROGENASE [UBIQUINONE] IRON-SULFUR PROTEIN 3, MITOCHONDRIAL"/>
    <property type="match status" value="1"/>
</dbReference>
<dbReference type="SUPFAM" id="SSF143243">
    <property type="entry name" value="Nqo5-like"/>
    <property type="match status" value="1"/>
</dbReference>
<dbReference type="AlphaFoldDB" id="A0A0S7Y4N5"/>
<accession>A0A0S7Y4N5</accession>
<dbReference type="InterPro" id="IPR037232">
    <property type="entry name" value="NADH_quin_OxRdtase_su_C/D-like"/>
</dbReference>
<sequence length="171" mass="20313">MNELLKKEVESTFRDIQITNLGDNRAAVTVKPAQVLVVLRFLKDKRFDHLALLSAVDWIEEKEFELVYILTRYMQDADEYDDQSKLHLIVKTRTSRESPRLETATSIFSNAEPYEREMHELFGIKFEGHPRLTPLFLERDYEIPPFRKDFDTRKYVKDLFDNIPSIEIENK</sequence>
<evidence type="ECO:0000256" key="1">
    <source>
        <dbReference type="ARBA" id="ARBA00007569"/>
    </source>
</evidence>
<reference evidence="3 4" key="1">
    <citation type="journal article" date="2015" name="Microbiome">
        <title>Genomic resolution of linkages in carbon, nitrogen, and sulfur cycling among widespread estuary sediment bacteria.</title>
        <authorList>
            <person name="Baker B.J."/>
            <person name="Lazar C.S."/>
            <person name="Teske A.P."/>
            <person name="Dick G.J."/>
        </authorList>
    </citation>
    <scope>NUCLEOTIDE SEQUENCE [LARGE SCALE GENOMIC DNA]</scope>
    <source>
        <strain evidence="3">DG_54_3</strain>
    </source>
</reference>
<dbReference type="Proteomes" id="UP000051861">
    <property type="component" value="Unassembled WGS sequence"/>
</dbReference>
<evidence type="ECO:0000259" key="2">
    <source>
        <dbReference type="Pfam" id="PF00329"/>
    </source>
</evidence>
<dbReference type="Gene3D" id="3.30.460.80">
    <property type="entry name" value="NADH:ubiquinone oxidoreductase, 30kDa subunit"/>
    <property type="match status" value="1"/>
</dbReference>
<comment type="similarity">
    <text evidence="1">Belongs to the complex I 30 kDa subunit family.</text>
</comment>
<dbReference type="EMBL" id="LIZX01000017">
    <property type="protein sequence ID" value="KPJ69685.1"/>
    <property type="molecule type" value="Genomic_DNA"/>
</dbReference>
<feature type="domain" description="NADH:ubiquinone oxidoreductase 30kDa subunit" evidence="2">
    <location>
        <begin position="28"/>
        <end position="155"/>
    </location>
</feature>
<gene>
    <name evidence="3" type="ORF">AMJ44_02980</name>
</gene>
<evidence type="ECO:0000313" key="4">
    <source>
        <dbReference type="Proteomes" id="UP000051861"/>
    </source>
</evidence>
<proteinExistence type="inferred from homology"/>